<feature type="region of interest" description="Disordered" evidence="1">
    <location>
        <begin position="75"/>
        <end position="107"/>
    </location>
</feature>
<sequence length="184" mass="20539">MLTSAVLEILFLTVVSSEDCIKSQGGWREKTVNGFEQTLEGKEVFLKYNCDEEKRQNETAANEKPIDEKYAPLLEGGEEKQDSLPSSLTDAAGDEKNNGKEVQQPEDYVEDPDAVDFFYSSDDDVQKEAADALKVNLPSVLQVSGTYYVYCSRYSISNFQVNGEGEEHEDFVGYGVNCKFAQVL</sequence>
<protein>
    <submittedName>
        <fullName evidence="3">Uncharacterized protein</fullName>
    </submittedName>
</protein>
<gene>
    <name evidence="3" type="ORF">CYNAS_LOCUS3883</name>
</gene>
<evidence type="ECO:0000256" key="1">
    <source>
        <dbReference type="SAM" id="MobiDB-lite"/>
    </source>
</evidence>
<feature type="chain" id="PRO_5041289220" evidence="2">
    <location>
        <begin position="18"/>
        <end position="184"/>
    </location>
</feature>
<evidence type="ECO:0000313" key="4">
    <source>
        <dbReference type="Proteomes" id="UP001176961"/>
    </source>
</evidence>
<dbReference type="EMBL" id="CATQJL010000001">
    <property type="protein sequence ID" value="CAJ0591900.1"/>
    <property type="molecule type" value="Genomic_DNA"/>
</dbReference>
<evidence type="ECO:0000313" key="3">
    <source>
        <dbReference type="EMBL" id="CAJ0591900.1"/>
    </source>
</evidence>
<name>A0AA36DRZ4_CYLNA</name>
<keyword evidence="4" id="KW-1185">Reference proteome</keyword>
<dbReference type="AlphaFoldDB" id="A0AA36DRZ4"/>
<feature type="signal peptide" evidence="2">
    <location>
        <begin position="1"/>
        <end position="17"/>
    </location>
</feature>
<reference evidence="3" key="1">
    <citation type="submission" date="2023-07" db="EMBL/GenBank/DDBJ databases">
        <authorList>
            <consortium name="CYATHOMIX"/>
        </authorList>
    </citation>
    <scope>NUCLEOTIDE SEQUENCE</scope>
    <source>
        <strain evidence="3">N/A</strain>
    </source>
</reference>
<organism evidence="3 4">
    <name type="scientific">Cylicocyclus nassatus</name>
    <name type="common">Nematode worm</name>
    <dbReference type="NCBI Taxonomy" id="53992"/>
    <lineage>
        <taxon>Eukaryota</taxon>
        <taxon>Metazoa</taxon>
        <taxon>Ecdysozoa</taxon>
        <taxon>Nematoda</taxon>
        <taxon>Chromadorea</taxon>
        <taxon>Rhabditida</taxon>
        <taxon>Rhabditina</taxon>
        <taxon>Rhabditomorpha</taxon>
        <taxon>Strongyloidea</taxon>
        <taxon>Strongylidae</taxon>
        <taxon>Cylicocyclus</taxon>
    </lineage>
</organism>
<proteinExistence type="predicted"/>
<keyword evidence="2" id="KW-0732">Signal</keyword>
<evidence type="ECO:0000256" key="2">
    <source>
        <dbReference type="SAM" id="SignalP"/>
    </source>
</evidence>
<dbReference type="Proteomes" id="UP001176961">
    <property type="component" value="Unassembled WGS sequence"/>
</dbReference>
<comment type="caution">
    <text evidence="3">The sequence shown here is derived from an EMBL/GenBank/DDBJ whole genome shotgun (WGS) entry which is preliminary data.</text>
</comment>
<accession>A0AA36DRZ4</accession>